<feature type="transmembrane region" description="Helical" evidence="1">
    <location>
        <begin position="74"/>
        <end position="90"/>
    </location>
</feature>
<evidence type="ECO:0000313" key="4">
    <source>
        <dbReference type="Proteomes" id="UP000191056"/>
    </source>
</evidence>
<proteinExistence type="predicted"/>
<dbReference type="InterPro" id="IPR052955">
    <property type="entry name" value="UPF0703_membrane_permease"/>
</dbReference>
<dbReference type="PANTHER" id="PTHR40047:SF1">
    <property type="entry name" value="UPF0703 PROTEIN YCGQ"/>
    <property type="match status" value="1"/>
</dbReference>
<keyword evidence="1" id="KW-0472">Membrane</keyword>
<dbReference type="STRING" id="225345.CLCHR_20000"/>
<keyword evidence="4" id="KW-1185">Reference proteome</keyword>
<accession>A0A1V4IRC6</accession>
<reference evidence="3 4" key="1">
    <citation type="submission" date="2017-03" db="EMBL/GenBank/DDBJ databases">
        <title>Genome sequence of Clostridium chromiireducens DSM 23318.</title>
        <authorList>
            <person name="Poehlein A."/>
            <person name="Daniel R."/>
        </authorList>
    </citation>
    <scope>NUCLEOTIDE SEQUENCE [LARGE SCALE GENOMIC DNA]</scope>
    <source>
        <strain evidence="3 4">DSM 23318</strain>
    </source>
</reference>
<evidence type="ECO:0000313" key="3">
    <source>
        <dbReference type="EMBL" id="OPJ62486.1"/>
    </source>
</evidence>
<keyword evidence="1" id="KW-1133">Transmembrane helix</keyword>
<evidence type="ECO:0000259" key="2">
    <source>
        <dbReference type="Pfam" id="PF21537"/>
    </source>
</evidence>
<keyword evidence="1" id="KW-0812">Transmembrane</keyword>
<feature type="domain" description="DUF1980" evidence="2">
    <location>
        <begin position="139"/>
        <end position="265"/>
    </location>
</feature>
<dbReference type="EMBL" id="MZGT01000023">
    <property type="protein sequence ID" value="OPJ62486.1"/>
    <property type="molecule type" value="Genomic_DNA"/>
</dbReference>
<protein>
    <submittedName>
        <fullName evidence="3">Putative two-component membrane permease complex subunit</fullName>
    </submittedName>
</protein>
<dbReference type="Proteomes" id="UP000191056">
    <property type="component" value="Unassembled WGS sequence"/>
</dbReference>
<organism evidence="3 4">
    <name type="scientific">Clostridium chromiireducens</name>
    <dbReference type="NCBI Taxonomy" id="225345"/>
    <lineage>
        <taxon>Bacteria</taxon>
        <taxon>Bacillati</taxon>
        <taxon>Bacillota</taxon>
        <taxon>Clostridia</taxon>
        <taxon>Eubacteriales</taxon>
        <taxon>Clostridiaceae</taxon>
        <taxon>Clostridium</taxon>
    </lineage>
</organism>
<dbReference type="InterPro" id="IPR048447">
    <property type="entry name" value="DUF1980_C"/>
</dbReference>
<dbReference type="InterPro" id="IPR015402">
    <property type="entry name" value="DUF1980"/>
</dbReference>
<dbReference type="Pfam" id="PF21537">
    <property type="entry name" value="DUF1980_C"/>
    <property type="match status" value="1"/>
</dbReference>
<name>A0A1V4IRC6_9CLOT</name>
<evidence type="ECO:0000256" key="1">
    <source>
        <dbReference type="SAM" id="Phobius"/>
    </source>
</evidence>
<dbReference type="OrthoDB" id="9770408at2"/>
<dbReference type="NCBIfam" id="TIGR03943">
    <property type="entry name" value="TIGR03943 family putative permease subunit"/>
    <property type="match status" value="1"/>
</dbReference>
<feature type="transmembrane region" description="Helical" evidence="1">
    <location>
        <begin position="9"/>
        <end position="27"/>
    </location>
</feature>
<dbReference type="RefSeq" id="WP_079439558.1">
    <property type="nucleotide sequence ID" value="NZ_MZGT01000023.1"/>
</dbReference>
<dbReference type="AlphaFoldDB" id="A0A1V4IRC6"/>
<feature type="transmembrane region" description="Helical" evidence="1">
    <location>
        <begin position="39"/>
        <end position="62"/>
    </location>
</feature>
<comment type="caution">
    <text evidence="3">The sequence shown here is derived from an EMBL/GenBank/DDBJ whole genome shotgun (WGS) entry which is preliminary data.</text>
</comment>
<sequence length="266" mass="30057">MKKLNLDIIIKTSILLSLSIFYLRIILTNEIVLYVHPRIIPFAVFGMISMFMIALFLLGGIFNTKKKKLKFKNYIVFIIPLIMIFFMQTINTNSSANASDINSNSSLNSSANSTLNANSSSSFDIYSGKSESDDQGKIDKKELDIKNGIIEVTLNNFVFSLDEILSNPNKYMGKEIEISGFVYRDKALNENEFIIGRFMMVCCAADMQIAGIVCDNNNLQTYDNNTWIKVKGKIQKTSIEGDVEPIIVLEHIEKDSNPDTSYVYPF</sequence>
<gene>
    <name evidence="3" type="ORF">CLCHR_20000</name>
</gene>
<dbReference type="PANTHER" id="PTHR40047">
    <property type="entry name" value="UPF0703 PROTEIN YCGQ"/>
    <property type="match status" value="1"/>
</dbReference>